<proteinExistence type="predicted"/>
<organism evidence="1 2">
    <name type="scientific">Raoultella ornithinolytica</name>
    <name type="common">Klebsiella ornithinolytica</name>
    <dbReference type="NCBI Taxonomy" id="54291"/>
    <lineage>
        <taxon>Bacteria</taxon>
        <taxon>Pseudomonadati</taxon>
        <taxon>Pseudomonadota</taxon>
        <taxon>Gammaproteobacteria</taxon>
        <taxon>Enterobacterales</taxon>
        <taxon>Enterobacteriaceae</taxon>
        <taxon>Klebsiella/Raoultella group</taxon>
        <taxon>Raoultella</taxon>
    </lineage>
</organism>
<dbReference type="Proteomes" id="UP000229713">
    <property type="component" value="Unassembled WGS sequence"/>
</dbReference>
<reference evidence="1 2" key="1">
    <citation type="submission" date="2017-07" db="EMBL/GenBank/DDBJ databases">
        <title>Raoultella ornithinolytica strain HH3 draft genome.</title>
        <authorList>
            <person name="Duceppe M.-O."/>
            <person name="Huang H."/>
            <person name="Phipps-Todd B."/>
        </authorList>
    </citation>
    <scope>NUCLEOTIDE SEQUENCE [LARGE SCALE GENOMIC DNA]</scope>
    <source>
        <strain evidence="1 2">HH3</strain>
    </source>
</reference>
<comment type="caution">
    <text evidence="1">The sequence shown here is derived from an EMBL/GenBank/DDBJ whole genome shotgun (WGS) entry which is preliminary data.</text>
</comment>
<evidence type="ECO:0000313" key="1">
    <source>
        <dbReference type="EMBL" id="PIK93429.1"/>
    </source>
</evidence>
<name>A0A855F3A0_RAOOR</name>
<dbReference type="AlphaFoldDB" id="A0A855F3A0"/>
<sequence length="316" mass="36688">MKRVYLDQNIWLDIQLKRFNCSLEGVLRNINRSKVEVVYSPANIEEICNSYCSPNIENKISIEERDFRLDMLSQVTQDREIVPYANNYQILHSFCMNKGPFIVVEHPKKCFDRVYGYYDSNVFAESAQKYSIDKSREVDEKVKSKLGHENFTDVLETNSAAKELFVEILTTKLIHKSAINYLINSNVMLQPWTDTVQKLVDKKISDLRLYHGHEFMDMAKDIVSKKDEIDITTKGFSVCEAAFDALMLTMIEFGYASEGVPMSSLHDISHSIYGAYCDYFVSRDPRLIKKLTSTYKFFGIKTKILDGKEDWQIYLN</sequence>
<evidence type="ECO:0000313" key="2">
    <source>
        <dbReference type="Proteomes" id="UP000229713"/>
    </source>
</evidence>
<dbReference type="EMBL" id="NKYI01000010">
    <property type="protein sequence ID" value="PIK93429.1"/>
    <property type="molecule type" value="Genomic_DNA"/>
</dbReference>
<accession>A0A855F3A0</accession>
<dbReference type="RefSeq" id="WP_099842783.1">
    <property type="nucleotide sequence ID" value="NZ_NKYI01000010.1"/>
</dbReference>
<gene>
    <name evidence="1" type="ORF">CFY86_03880</name>
</gene>
<protein>
    <submittedName>
        <fullName evidence="1">Uncharacterized protein</fullName>
    </submittedName>
</protein>